<evidence type="ECO:0000256" key="1">
    <source>
        <dbReference type="SAM" id="Phobius"/>
    </source>
</evidence>
<evidence type="ECO:0000313" key="3">
    <source>
        <dbReference type="EMBL" id="CAB4741193.1"/>
    </source>
</evidence>
<keyword evidence="1" id="KW-0812">Transmembrane</keyword>
<dbReference type="EMBL" id="CAEZWT010000002">
    <property type="protein sequence ID" value="CAB4656514.1"/>
    <property type="molecule type" value="Genomic_DNA"/>
</dbReference>
<dbReference type="EMBL" id="CAFBLE010000004">
    <property type="protein sequence ID" value="CAB4864208.1"/>
    <property type="molecule type" value="Genomic_DNA"/>
</dbReference>
<keyword evidence="1" id="KW-0472">Membrane</keyword>
<evidence type="ECO:0000313" key="6">
    <source>
        <dbReference type="EMBL" id="CAB5057351.1"/>
    </source>
</evidence>
<keyword evidence="1" id="KW-1133">Transmembrane helix</keyword>
<feature type="transmembrane region" description="Helical" evidence="1">
    <location>
        <begin position="76"/>
        <end position="93"/>
    </location>
</feature>
<name>A0A6J7HRZ9_9ZZZZ</name>
<evidence type="ECO:0000313" key="5">
    <source>
        <dbReference type="EMBL" id="CAB4921136.1"/>
    </source>
</evidence>
<proteinExistence type="predicted"/>
<reference evidence="5" key="1">
    <citation type="submission" date="2020-05" db="EMBL/GenBank/DDBJ databases">
        <authorList>
            <person name="Chiriac C."/>
            <person name="Salcher M."/>
            <person name="Ghai R."/>
            <person name="Kavagutti S V."/>
        </authorList>
    </citation>
    <scope>NUCLEOTIDE SEQUENCE</scope>
</reference>
<feature type="transmembrane region" description="Helical" evidence="1">
    <location>
        <begin position="40"/>
        <end position="64"/>
    </location>
</feature>
<dbReference type="EMBL" id="CAEZZC010000002">
    <property type="protein sequence ID" value="CAB4741193.1"/>
    <property type="molecule type" value="Genomic_DNA"/>
</dbReference>
<accession>A0A6J7HRZ9</accession>
<sequence>MTTLAWVQAIALVLHILSVVAVLSLLLHQIKKSPRIIHPGVLHSGATALLAGLVMVGIRTPLTIENPDKWPELNNAWVAIKFTILIAVLVLGYRNAKKSEVKNSVWLAMIGLVTTNLLIAIFW</sequence>
<dbReference type="EMBL" id="CAFBQL010000004">
    <property type="protein sequence ID" value="CAB5057351.1"/>
    <property type="molecule type" value="Genomic_DNA"/>
</dbReference>
<evidence type="ECO:0000313" key="4">
    <source>
        <dbReference type="EMBL" id="CAB4864208.1"/>
    </source>
</evidence>
<dbReference type="EMBL" id="CAFBMV010000004">
    <property type="protein sequence ID" value="CAB4921136.1"/>
    <property type="molecule type" value="Genomic_DNA"/>
</dbReference>
<evidence type="ECO:0000313" key="2">
    <source>
        <dbReference type="EMBL" id="CAB4656514.1"/>
    </source>
</evidence>
<feature type="transmembrane region" description="Helical" evidence="1">
    <location>
        <begin position="6"/>
        <end position="28"/>
    </location>
</feature>
<dbReference type="AlphaFoldDB" id="A0A6J7HRZ9"/>
<protein>
    <submittedName>
        <fullName evidence="5">Unannotated protein</fullName>
    </submittedName>
</protein>
<organism evidence="5">
    <name type="scientific">freshwater metagenome</name>
    <dbReference type="NCBI Taxonomy" id="449393"/>
    <lineage>
        <taxon>unclassified sequences</taxon>
        <taxon>metagenomes</taxon>
        <taxon>ecological metagenomes</taxon>
    </lineage>
</organism>
<feature type="transmembrane region" description="Helical" evidence="1">
    <location>
        <begin position="105"/>
        <end position="122"/>
    </location>
</feature>
<gene>
    <name evidence="2" type="ORF">UFOPK2289_00150</name>
    <name evidence="3" type="ORF">UFOPK2822_00199</name>
    <name evidence="4" type="ORF">UFOPK3346_00649</name>
    <name evidence="5" type="ORF">UFOPK3670_00670</name>
    <name evidence="6" type="ORF">UFOPK4308_00736</name>
</gene>